<evidence type="ECO:0000313" key="3">
    <source>
        <dbReference type="EMBL" id="PVE43578.1"/>
    </source>
</evidence>
<dbReference type="PROSITE" id="PS50943">
    <property type="entry name" value="HTH_CROC1"/>
    <property type="match status" value="1"/>
</dbReference>
<organism evidence="3 4">
    <name type="scientific">Limnohabitans planktonicus II-D5</name>
    <dbReference type="NCBI Taxonomy" id="1293045"/>
    <lineage>
        <taxon>Bacteria</taxon>
        <taxon>Pseudomonadati</taxon>
        <taxon>Pseudomonadota</taxon>
        <taxon>Betaproteobacteria</taxon>
        <taxon>Burkholderiales</taxon>
        <taxon>Comamonadaceae</taxon>
        <taxon>Limnohabitans</taxon>
    </lineage>
</organism>
<dbReference type="Gene3D" id="1.10.260.40">
    <property type="entry name" value="lambda repressor-like DNA-binding domains"/>
    <property type="match status" value="1"/>
</dbReference>
<dbReference type="GO" id="GO:0003677">
    <property type="term" value="F:DNA binding"/>
    <property type="evidence" value="ECO:0007669"/>
    <property type="project" value="InterPro"/>
</dbReference>
<protein>
    <submittedName>
        <fullName evidence="3">Transcriptional regulator</fullName>
    </submittedName>
</protein>
<dbReference type="Proteomes" id="UP000037507">
    <property type="component" value="Unassembled WGS sequence"/>
</dbReference>
<dbReference type="STRING" id="1293045.H663_04125"/>
<evidence type="ECO:0000259" key="2">
    <source>
        <dbReference type="PROSITE" id="PS50943"/>
    </source>
</evidence>
<sequence length="323" mass="34464">MSTPNSDRVRGELLRQWRLAQELEPGALARRVNLSAAQIQQLESGGSSLFYSEAIKYNAARKVAAALGGDPDSVIRSMAGDEGGQSIEQMSLQVLDDLIQLSEQRKKAQQESSSNGWHFFRLLMWLTFLASLAWGAFWLTQHTDLAKRWLSLLKTQLAAVTAGPASAAVVAEASAPPAASPEASAPADSASLAIASLAGAMAASSSPASTSPLSATQVALSSPEALCQSTEQGTLLTSKIPSKAGDMVYIVPLKAGSVCAKDGTGKSTVLTLQAKEGRSVYGPPPWRLYFEHADQAQVYFQGERLRWPELPTRAIVLREVKPQ</sequence>
<gene>
    <name evidence="3" type="ORF">H663_006185</name>
</gene>
<feature type="transmembrane region" description="Helical" evidence="1">
    <location>
        <begin position="119"/>
        <end position="139"/>
    </location>
</feature>
<comment type="caution">
    <text evidence="3">The sequence shown here is derived from an EMBL/GenBank/DDBJ whole genome shotgun (WGS) entry which is preliminary data.</text>
</comment>
<name>A0A2T7UG48_9BURK</name>
<accession>A0A2T7UG48</accession>
<dbReference type="OrthoDB" id="8892165at2"/>
<dbReference type="AlphaFoldDB" id="A0A2T7UG48"/>
<dbReference type="CDD" id="cd00093">
    <property type="entry name" value="HTH_XRE"/>
    <property type="match status" value="1"/>
</dbReference>
<proteinExistence type="predicted"/>
<dbReference type="SMART" id="SM00530">
    <property type="entry name" value="HTH_XRE"/>
    <property type="match status" value="1"/>
</dbReference>
<reference evidence="3" key="1">
    <citation type="submission" date="2017-04" db="EMBL/GenBank/DDBJ databases">
        <title>Unexpected and diverse lifestyles within the genus Limnohabitans.</title>
        <authorList>
            <person name="Kasalicky V."/>
            <person name="Mehrshad M."/>
            <person name="Andrei S.-A."/>
            <person name="Salcher M."/>
            <person name="Kratochvilova H."/>
            <person name="Simek K."/>
            <person name="Ghai R."/>
        </authorList>
    </citation>
    <scope>NUCLEOTIDE SEQUENCE [LARGE SCALE GENOMIC DNA]</scope>
    <source>
        <strain evidence="3">II-D5</strain>
    </source>
</reference>
<keyword evidence="1" id="KW-1133">Transmembrane helix</keyword>
<dbReference type="InterPro" id="IPR010982">
    <property type="entry name" value="Lambda_DNA-bd_dom_sf"/>
</dbReference>
<keyword evidence="1" id="KW-0472">Membrane</keyword>
<evidence type="ECO:0000256" key="1">
    <source>
        <dbReference type="SAM" id="Phobius"/>
    </source>
</evidence>
<evidence type="ECO:0000313" key="4">
    <source>
        <dbReference type="Proteomes" id="UP000037507"/>
    </source>
</evidence>
<dbReference type="EMBL" id="LFYT02000005">
    <property type="protein sequence ID" value="PVE43578.1"/>
    <property type="molecule type" value="Genomic_DNA"/>
</dbReference>
<feature type="domain" description="HTH cro/C1-type" evidence="2">
    <location>
        <begin position="14"/>
        <end position="74"/>
    </location>
</feature>
<keyword evidence="1" id="KW-0812">Transmembrane</keyword>
<dbReference type="SUPFAM" id="SSF47413">
    <property type="entry name" value="lambda repressor-like DNA-binding domains"/>
    <property type="match status" value="1"/>
</dbReference>
<keyword evidence="4" id="KW-1185">Reference proteome</keyword>
<dbReference type="InterPro" id="IPR001387">
    <property type="entry name" value="Cro/C1-type_HTH"/>
</dbReference>